<keyword evidence="4" id="KW-1185">Reference proteome</keyword>
<feature type="transmembrane region" description="Helical" evidence="2">
    <location>
        <begin position="149"/>
        <end position="170"/>
    </location>
</feature>
<proteinExistence type="predicted"/>
<keyword evidence="2" id="KW-0812">Transmembrane</keyword>
<feature type="transmembrane region" description="Helical" evidence="2">
    <location>
        <begin position="113"/>
        <end position="137"/>
    </location>
</feature>
<name>A0ABY7EYH4_MYAAR</name>
<dbReference type="Proteomes" id="UP001164746">
    <property type="component" value="Chromosome 9"/>
</dbReference>
<evidence type="ECO:0000313" key="4">
    <source>
        <dbReference type="Proteomes" id="UP001164746"/>
    </source>
</evidence>
<evidence type="ECO:0000256" key="1">
    <source>
        <dbReference type="SAM" id="MobiDB-lite"/>
    </source>
</evidence>
<evidence type="ECO:0000256" key="2">
    <source>
        <dbReference type="SAM" id="Phobius"/>
    </source>
</evidence>
<evidence type="ECO:0000313" key="3">
    <source>
        <dbReference type="EMBL" id="WAR14144.1"/>
    </source>
</evidence>
<feature type="compositionally biased region" description="Polar residues" evidence="1">
    <location>
        <begin position="285"/>
        <end position="296"/>
    </location>
</feature>
<feature type="compositionally biased region" description="Basic and acidic residues" evidence="1">
    <location>
        <begin position="297"/>
        <end position="313"/>
    </location>
</feature>
<protein>
    <submittedName>
        <fullName evidence="3">Uncharacterized protein</fullName>
    </submittedName>
</protein>
<keyword evidence="2" id="KW-1133">Transmembrane helix</keyword>
<organism evidence="3 4">
    <name type="scientific">Mya arenaria</name>
    <name type="common">Soft-shell clam</name>
    <dbReference type="NCBI Taxonomy" id="6604"/>
    <lineage>
        <taxon>Eukaryota</taxon>
        <taxon>Metazoa</taxon>
        <taxon>Spiralia</taxon>
        <taxon>Lophotrochozoa</taxon>
        <taxon>Mollusca</taxon>
        <taxon>Bivalvia</taxon>
        <taxon>Autobranchia</taxon>
        <taxon>Heteroconchia</taxon>
        <taxon>Euheterodonta</taxon>
        <taxon>Imparidentia</taxon>
        <taxon>Neoheterodontei</taxon>
        <taxon>Myida</taxon>
        <taxon>Myoidea</taxon>
        <taxon>Myidae</taxon>
        <taxon>Mya</taxon>
    </lineage>
</organism>
<feature type="transmembrane region" description="Helical" evidence="2">
    <location>
        <begin position="81"/>
        <end position="101"/>
    </location>
</feature>
<dbReference type="EMBL" id="CP111020">
    <property type="protein sequence ID" value="WAR14144.1"/>
    <property type="molecule type" value="Genomic_DNA"/>
</dbReference>
<feature type="transmembrane region" description="Helical" evidence="2">
    <location>
        <begin position="182"/>
        <end position="201"/>
    </location>
</feature>
<feature type="region of interest" description="Disordered" evidence="1">
    <location>
        <begin position="285"/>
        <end position="327"/>
    </location>
</feature>
<reference evidence="3" key="1">
    <citation type="submission" date="2022-11" db="EMBL/GenBank/DDBJ databases">
        <title>Centuries of genome instability and evolution in soft-shell clam transmissible cancer (bioRxiv).</title>
        <authorList>
            <person name="Hart S.F.M."/>
            <person name="Yonemitsu M.A."/>
            <person name="Giersch R.M."/>
            <person name="Beal B.F."/>
            <person name="Arriagada G."/>
            <person name="Davis B.W."/>
            <person name="Ostrander E.A."/>
            <person name="Goff S.P."/>
            <person name="Metzger M.J."/>
        </authorList>
    </citation>
    <scope>NUCLEOTIDE SEQUENCE</scope>
    <source>
        <strain evidence="3">MELC-2E11</strain>
        <tissue evidence="3">Siphon/mantle</tissue>
    </source>
</reference>
<sequence>MDVRTVIGARSAVLNAVPTVKVTSKETGVIHPPENLSKSNVNRSSPQQKAAWVDAHQKTVLSDVVKGVARKKVSRHVTDKVANVCMAVIFITTVTFATALVNTAREIPPMLHAILTVYVSMDVRTVIGAISAFLNAVPTVKVAHMETGVIHPPGNVLTAVSLGGVVGYAGTVTPDTDNLKTALILAFFSVVSIVVGIICYLKTRKRFNRQQNERIEPCRVFSVGVQPGQQLSESLRRQNLDLYADINEETMEQNQNFGEQNSPNDYDEINIRIYDCDIGNVPSNEFTDDSNSLRSISKSEDKTGVDSTDETRSRRSVTHYYSDLDHA</sequence>
<keyword evidence="2" id="KW-0472">Membrane</keyword>
<gene>
    <name evidence="3" type="ORF">MAR_004249</name>
</gene>
<feature type="non-terminal residue" evidence="3">
    <location>
        <position position="327"/>
    </location>
</feature>
<accession>A0ABY7EYH4</accession>